<keyword evidence="2" id="KW-0547">Nucleotide-binding</keyword>
<dbReference type="FunFam" id="3.40.50.300:FF:000042">
    <property type="entry name" value="Maltose/maltodextrin ABC transporter, ATP-binding protein"/>
    <property type="match status" value="1"/>
</dbReference>
<dbReference type="GO" id="GO:0016887">
    <property type="term" value="F:ATP hydrolysis activity"/>
    <property type="evidence" value="ECO:0007669"/>
    <property type="project" value="InterPro"/>
</dbReference>
<dbReference type="InterPro" id="IPR017871">
    <property type="entry name" value="ABC_transporter-like_CS"/>
</dbReference>
<sequence>MGSCQAVAQLANICLPQGEKMVEMSLEHIRKVYPGQIVAAIPDYNLKINDGEFTVFIGPSGSGKSTVLRMIAGLEDITSGEFKMDGRLMNDVEPKNRDIAMVFQNYALYPHMTVFDNMAFGLKLRKEPKDKIKEAVDKAAELLGLTDFLDRKPANLSGGQRQRVALGRAMVRDAKVMLLDEPLSNLDAKLRVEMRSTVAKLHQELGNNFIYVTHDQIEAMTMADRIVLIDHGVIQQVGSPEELYNNPGNKFVAGFMGSPSMNFLNLILKGDQLVSKDGKVNLKIPKGDSKFLREKGYENKELIFGIRPEDIHTESVVKDAYPGDTVKVKLDLVEPLGAETMYYFELNNQQFVARVSAREIAQTGDQAELTFQISSAHFFDPITELAIVPPEAKVYKSPTRQESDVANTKGTSLEGQKFSEKY</sequence>
<dbReference type="PANTHER" id="PTHR43875:SF1">
    <property type="entry name" value="OSMOPROTECTIVE COMPOUNDS UPTAKE ATP-BINDING PROTEIN GGTA"/>
    <property type="match status" value="1"/>
</dbReference>
<dbReference type="PANTHER" id="PTHR43875">
    <property type="entry name" value="MALTODEXTRIN IMPORT ATP-BINDING PROTEIN MSMX"/>
    <property type="match status" value="1"/>
</dbReference>
<reference evidence="6 7" key="1">
    <citation type="submission" date="2006-11" db="EMBL/GenBank/DDBJ databases">
        <authorList>
            <consortium name="Laboratoire de Microbiologie (Universite Bourgogne)"/>
            <consortium name="GENOME Express"/>
            <consortium name="UMR Oenologie Ampelologie (Universite Bordeaux 2)"/>
            <person name="Guzzo J."/>
        </authorList>
    </citation>
    <scope>NUCLEOTIDE SEQUENCE [LARGE SCALE GENOMIC DNA]</scope>
    <source>
        <strain evidence="6 7">ATCC BAA-1163</strain>
    </source>
</reference>
<evidence type="ECO:0000256" key="2">
    <source>
        <dbReference type="ARBA" id="ARBA00022741"/>
    </source>
</evidence>
<dbReference type="InterPro" id="IPR047641">
    <property type="entry name" value="ABC_transpr_MalK/UgpC-like"/>
</dbReference>
<dbReference type="AlphaFoldDB" id="A0NHT2"/>
<comment type="caution">
    <text evidence="6">The sequence shown here is derived from an EMBL/GenBank/DDBJ whole genome shotgun (WGS) entry which is preliminary data.</text>
</comment>
<dbReference type="SUPFAM" id="SSF50331">
    <property type="entry name" value="MOP-like"/>
    <property type="match status" value="1"/>
</dbReference>
<dbReference type="HOGENOM" id="CLU_000604_1_1_9"/>
<dbReference type="InterPro" id="IPR015855">
    <property type="entry name" value="ABC_transpr_MalK-like"/>
</dbReference>
<keyword evidence="1" id="KW-0813">Transport</keyword>
<dbReference type="Pfam" id="PF17912">
    <property type="entry name" value="OB_MalK"/>
    <property type="match status" value="1"/>
</dbReference>
<dbReference type="CDD" id="cd03301">
    <property type="entry name" value="ABC_MalK_N"/>
    <property type="match status" value="1"/>
</dbReference>
<dbReference type="InterPro" id="IPR003593">
    <property type="entry name" value="AAA+_ATPase"/>
</dbReference>
<dbReference type="GO" id="GO:0055052">
    <property type="term" value="C:ATP-binding cassette (ABC) transporter complex, substrate-binding subunit-containing"/>
    <property type="evidence" value="ECO:0007669"/>
    <property type="project" value="TreeGrafter"/>
</dbReference>
<evidence type="ECO:0000313" key="7">
    <source>
        <dbReference type="Proteomes" id="UP000003346"/>
    </source>
</evidence>
<name>A0NHT2_OENOE</name>
<dbReference type="SMART" id="SM00382">
    <property type="entry name" value="AAA"/>
    <property type="match status" value="1"/>
</dbReference>
<proteinExistence type="predicted"/>
<dbReference type="NCBIfam" id="NF008653">
    <property type="entry name" value="PRK11650.1"/>
    <property type="match status" value="1"/>
</dbReference>
<dbReference type="InterPro" id="IPR040582">
    <property type="entry name" value="OB_MalK-like"/>
</dbReference>
<dbReference type="InterPro" id="IPR003439">
    <property type="entry name" value="ABC_transporter-like_ATP-bd"/>
</dbReference>
<dbReference type="GO" id="GO:0008643">
    <property type="term" value="P:carbohydrate transport"/>
    <property type="evidence" value="ECO:0007669"/>
    <property type="project" value="InterPro"/>
</dbReference>
<dbReference type="PROSITE" id="PS50893">
    <property type="entry name" value="ABC_TRANSPORTER_2"/>
    <property type="match status" value="1"/>
</dbReference>
<keyword evidence="3 6" id="KW-0067">ATP-binding</keyword>
<dbReference type="InterPro" id="IPR012340">
    <property type="entry name" value="NA-bd_OB-fold"/>
</dbReference>
<protein>
    <submittedName>
        <fullName evidence="6">Multiple sugar ABC transporter ATP-binding protein</fullName>
    </submittedName>
</protein>
<dbReference type="InterPro" id="IPR008995">
    <property type="entry name" value="Mo/tungstate-bd_C_term_dom"/>
</dbReference>
<dbReference type="Proteomes" id="UP000003346">
    <property type="component" value="Unassembled WGS sequence"/>
</dbReference>
<dbReference type="Pfam" id="PF00005">
    <property type="entry name" value="ABC_tran"/>
    <property type="match status" value="1"/>
</dbReference>
<dbReference type="Gene3D" id="3.40.50.300">
    <property type="entry name" value="P-loop containing nucleotide triphosphate hydrolases"/>
    <property type="match status" value="1"/>
</dbReference>
<evidence type="ECO:0000259" key="5">
    <source>
        <dbReference type="PROSITE" id="PS50893"/>
    </source>
</evidence>
<evidence type="ECO:0000256" key="4">
    <source>
        <dbReference type="SAM" id="MobiDB-lite"/>
    </source>
</evidence>
<dbReference type="PROSITE" id="PS00211">
    <property type="entry name" value="ABC_TRANSPORTER_1"/>
    <property type="match status" value="1"/>
</dbReference>
<dbReference type="Gene3D" id="2.40.50.140">
    <property type="entry name" value="Nucleic acid-binding proteins"/>
    <property type="match status" value="1"/>
</dbReference>
<dbReference type="Gene3D" id="2.40.50.100">
    <property type="match status" value="1"/>
</dbReference>
<evidence type="ECO:0000256" key="1">
    <source>
        <dbReference type="ARBA" id="ARBA00022448"/>
    </source>
</evidence>
<dbReference type="SUPFAM" id="SSF52540">
    <property type="entry name" value="P-loop containing nucleoside triphosphate hydrolases"/>
    <property type="match status" value="1"/>
</dbReference>
<dbReference type="EMBL" id="AAUV01000033">
    <property type="protein sequence ID" value="EAV39937.1"/>
    <property type="molecule type" value="Genomic_DNA"/>
</dbReference>
<feature type="domain" description="ABC transporter" evidence="5">
    <location>
        <begin position="24"/>
        <end position="256"/>
    </location>
</feature>
<dbReference type="GO" id="GO:0140359">
    <property type="term" value="F:ABC-type transporter activity"/>
    <property type="evidence" value="ECO:0007669"/>
    <property type="project" value="InterPro"/>
</dbReference>
<accession>A0NHT2</accession>
<dbReference type="InterPro" id="IPR027417">
    <property type="entry name" value="P-loop_NTPase"/>
</dbReference>
<evidence type="ECO:0000256" key="3">
    <source>
        <dbReference type="ARBA" id="ARBA00022840"/>
    </source>
</evidence>
<evidence type="ECO:0000313" key="6">
    <source>
        <dbReference type="EMBL" id="EAV39937.1"/>
    </source>
</evidence>
<dbReference type="GO" id="GO:0005524">
    <property type="term" value="F:ATP binding"/>
    <property type="evidence" value="ECO:0007669"/>
    <property type="project" value="UniProtKB-KW"/>
</dbReference>
<feature type="region of interest" description="Disordered" evidence="4">
    <location>
        <begin position="396"/>
        <end position="422"/>
    </location>
</feature>
<gene>
    <name evidence="6" type="primary">msmK1</name>
    <name evidence="6" type="ORF">OENOO_37007</name>
</gene>
<organism evidence="6 7">
    <name type="scientific">Oenococcus oeni ATCC BAA-1163</name>
    <dbReference type="NCBI Taxonomy" id="379360"/>
    <lineage>
        <taxon>Bacteria</taxon>
        <taxon>Bacillati</taxon>
        <taxon>Bacillota</taxon>
        <taxon>Bacilli</taxon>
        <taxon>Lactobacillales</taxon>
        <taxon>Lactobacillaceae</taxon>
        <taxon>Oenococcus</taxon>
    </lineage>
</organism>
<feature type="compositionally biased region" description="Polar residues" evidence="4">
    <location>
        <begin position="398"/>
        <end position="414"/>
    </location>
</feature>